<name>A0A0A9FZ00_ARUDO</name>
<accession>A0A0A9FZ00</accession>
<protein>
    <submittedName>
        <fullName evidence="2">Asn1</fullName>
    </submittedName>
</protein>
<dbReference type="AlphaFoldDB" id="A0A0A9FZ00"/>
<evidence type="ECO:0000256" key="1">
    <source>
        <dbReference type="SAM" id="MobiDB-lite"/>
    </source>
</evidence>
<feature type="region of interest" description="Disordered" evidence="1">
    <location>
        <begin position="74"/>
        <end position="94"/>
    </location>
</feature>
<reference evidence="2" key="1">
    <citation type="submission" date="2014-09" db="EMBL/GenBank/DDBJ databases">
        <authorList>
            <person name="Magalhaes I.L.F."/>
            <person name="Oliveira U."/>
            <person name="Santos F.R."/>
            <person name="Vidigal T.H.D.A."/>
            <person name="Brescovit A.D."/>
            <person name="Santos A.J."/>
        </authorList>
    </citation>
    <scope>NUCLEOTIDE SEQUENCE</scope>
    <source>
        <tissue evidence="2">Shoot tissue taken approximately 20 cm above the soil surface</tissue>
    </source>
</reference>
<feature type="compositionally biased region" description="Low complexity" evidence="1">
    <location>
        <begin position="82"/>
        <end position="94"/>
    </location>
</feature>
<reference evidence="2" key="2">
    <citation type="journal article" date="2015" name="Data Brief">
        <title>Shoot transcriptome of the giant reed, Arundo donax.</title>
        <authorList>
            <person name="Barrero R.A."/>
            <person name="Guerrero F.D."/>
            <person name="Moolhuijzen P."/>
            <person name="Goolsby J.A."/>
            <person name="Tidwell J."/>
            <person name="Bellgard S.E."/>
            <person name="Bellgard M.I."/>
        </authorList>
    </citation>
    <scope>NUCLEOTIDE SEQUENCE</scope>
    <source>
        <tissue evidence="2">Shoot tissue taken approximately 20 cm above the soil surface</tissue>
    </source>
</reference>
<sequence>MLSENHGGSYHLLRLPVLLEYRCPGGKVMKRSQSSLSAFISEENQTDPSRPHPMYKGQMPIASRAAIKLLSHVSRRTNENMPSNISTNSSPYSS</sequence>
<dbReference type="EMBL" id="GBRH01184313">
    <property type="protein sequence ID" value="JAE13583.1"/>
    <property type="molecule type" value="Transcribed_RNA"/>
</dbReference>
<proteinExistence type="predicted"/>
<organism evidence="2">
    <name type="scientific">Arundo donax</name>
    <name type="common">Giant reed</name>
    <name type="synonym">Donax arundinaceus</name>
    <dbReference type="NCBI Taxonomy" id="35708"/>
    <lineage>
        <taxon>Eukaryota</taxon>
        <taxon>Viridiplantae</taxon>
        <taxon>Streptophyta</taxon>
        <taxon>Embryophyta</taxon>
        <taxon>Tracheophyta</taxon>
        <taxon>Spermatophyta</taxon>
        <taxon>Magnoliopsida</taxon>
        <taxon>Liliopsida</taxon>
        <taxon>Poales</taxon>
        <taxon>Poaceae</taxon>
        <taxon>PACMAD clade</taxon>
        <taxon>Arundinoideae</taxon>
        <taxon>Arundineae</taxon>
        <taxon>Arundo</taxon>
    </lineage>
</organism>
<evidence type="ECO:0000313" key="2">
    <source>
        <dbReference type="EMBL" id="JAE13583.1"/>
    </source>
</evidence>